<evidence type="ECO:0000256" key="1">
    <source>
        <dbReference type="ARBA" id="ARBA00000527"/>
    </source>
</evidence>
<dbReference type="Proteomes" id="UP001500456">
    <property type="component" value="Unassembled WGS sequence"/>
</dbReference>
<dbReference type="PROSITE" id="PS00786">
    <property type="entry name" value="5_NUCLEOTIDASE_2"/>
    <property type="match status" value="1"/>
</dbReference>
<dbReference type="InterPro" id="IPR006146">
    <property type="entry name" value="5'-Nucleotdase_CS"/>
</dbReference>
<evidence type="ECO:0000259" key="12">
    <source>
        <dbReference type="Pfam" id="PF00149"/>
    </source>
</evidence>
<dbReference type="NCBIfam" id="TIGR01409">
    <property type="entry name" value="TAT_signal_seq"/>
    <property type="match status" value="1"/>
</dbReference>
<comment type="catalytic activity">
    <reaction evidence="1">
        <text>a ribonucleoside 3'-phosphate + H2O = a ribonucleoside + phosphate</text>
        <dbReference type="Rhea" id="RHEA:10144"/>
        <dbReference type="ChEBI" id="CHEBI:13197"/>
        <dbReference type="ChEBI" id="CHEBI:15377"/>
        <dbReference type="ChEBI" id="CHEBI:18254"/>
        <dbReference type="ChEBI" id="CHEBI:43474"/>
        <dbReference type="EC" id="3.1.3.6"/>
    </reaction>
</comment>
<dbReference type="Gene3D" id="3.60.21.10">
    <property type="match status" value="1"/>
</dbReference>
<comment type="similarity">
    <text evidence="5 11">Belongs to the 5'-nucleotidase family.</text>
</comment>
<comment type="subcellular location">
    <subcellularLocation>
        <location evidence="4">Cell envelope</location>
    </subcellularLocation>
</comment>
<dbReference type="InterPro" id="IPR029052">
    <property type="entry name" value="Metallo-depent_PP-like"/>
</dbReference>
<dbReference type="InterPro" id="IPR008334">
    <property type="entry name" value="5'-Nucleotdase_C"/>
</dbReference>
<dbReference type="InterPro" id="IPR004843">
    <property type="entry name" value="Calcineurin-like_PHP"/>
</dbReference>
<dbReference type="InterPro" id="IPR041827">
    <property type="entry name" value="CpdB_N"/>
</dbReference>
<proteinExistence type="inferred from homology"/>
<evidence type="ECO:0000256" key="11">
    <source>
        <dbReference type="RuleBase" id="RU362119"/>
    </source>
</evidence>
<keyword evidence="10" id="KW-0511">Multifunctional enzyme</keyword>
<feature type="signal peptide" evidence="11">
    <location>
        <begin position="1"/>
        <end position="32"/>
    </location>
</feature>
<dbReference type="RefSeq" id="WP_266441210.1">
    <property type="nucleotide sequence ID" value="NZ_BAAAZX010000020.1"/>
</dbReference>
<keyword evidence="8 11" id="KW-0547">Nucleotide-binding</keyword>
<dbReference type="EMBL" id="BAAAZX010000020">
    <property type="protein sequence ID" value="GAA4011655.1"/>
    <property type="molecule type" value="Genomic_DNA"/>
</dbReference>
<feature type="domain" description="5'-Nucleotidase C-terminal" evidence="13">
    <location>
        <begin position="375"/>
        <end position="554"/>
    </location>
</feature>
<evidence type="ECO:0000256" key="8">
    <source>
        <dbReference type="ARBA" id="ARBA00022741"/>
    </source>
</evidence>
<dbReference type="PANTHER" id="PTHR11575:SF6">
    <property type="entry name" value="2',3'-CYCLIC-NUCLEOTIDE 2'-PHOSPHODIESTERASE_3'-NUCLEOTIDASE"/>
    <property type="match status" value="1"/>
</dbReference>
<organism evidence="14 15">
    <name type="scientific">Streptomyces plumbiresistens</name>
    <dbReference type="NCBI Taxonomy" id="511811"/>
    <lineage>
        <taxon>Bacteria</taxon>
        <taxon>Bacillati</taxon>
        <taxon>Actinomycetota</taxon>
        <taxon>Actinomycetes</taxon>
        <taxon>Kitasatosporales</taxon>
        <taxon>Streptomycetaceae</taxon>
        <taxon>Streptomyces</taxon>
    </lineage>
</organism>
<dbReference type="SUPFAM" id="SSF55816">
    <property type="entry name" value="5'-nucleotidase (syn. UDP-sugar hydrolase), C-terminal domain"/>
    <property type="match status" value="1"/>
</dbReference>
<dbReference type="SUPFAM" id="SSF56300">
    <property type="entry name" value="Metallo-dependent phosphatases"/>
    <property type="match status" value="1"/>
</dbReference>
<keyword evidence="9 11" id="KW-0378">Hydrolase</keyword>
<evidence type="ECO:0000256" key="4">
    <source>
        <dbReference type="ARBA" id="ARBA00004196"/>
    </source>
</evidence>
<dbReference type="Gene3D" id="3.90.780.10">
    <property type="entry name" value="5'-Nucleotidase, C-terminal domain"/>
    <property type="match status" value="1"/>
</dbReference>
<comment type="cofactor">
    <cofactor evidence="3">
        <name>a divalent metal cation</name>
        <dbReference type="ChEBI" id="CHEBI:60240"/>
    </cofactor>
</comment>
<evidence type="ECO:0000256" key="9">
    <source>
        <dbReference type="ARBA" id="ARBA00022801"/>
    </source>
</evidence>
<evidence type="ECO:0000256" key="7">
    <source>
        <dbReference type="ARBA" id="ARBA00022729"/>
    </source>
</evidence>
<evidence type="ECO:0000256" key="6">
    <source>
        <dbReference type="ARBA" id="ARBA00022723"/>
    </source>
</evidence>
<keyword evidence="7 11" id="KW-0732">Signal</keyword>
<name>A0ABP7SGY3_9ACTN</name>
<dbReference type="InterPro" id="IPR036907">
    <property type="entry name" value="5'-Nucleotdase_C_sf"/>
</dbReference>
<evidence type="ECO:0000256" key="2">
    <source>
        <dbReference type="ARBA" id="ARBA00001730"/>
    </source>
</evidence>
<sequence length="601" mass="64581">MPLNRRKFLKKSAVTGAGVALASSVAAPAAQAAEAKKGSRPVKRYSLTVMGTTDLHGHIFNWDYFKDAEYTDAKGNAQGLARVSTLVNQVRKEKGRGNTLLLDAGDTIQGTPLTYYYAKVDPITAEGGPVHPMAAAMNAIGYDAVALGNHEFNYGIETLRKFEEQCDFPLLGANALDAKTLKPAFPPFFMKTFRVKGAPPVKVAVLGLTNPGIAIWDKAYVQGRLTFPGLEEQAAKWVPKLRSMGADVVVVSAHSGSSGTSSYGDQLPYVENSAALVAQQVPGIDAILVGHAHVEIPELLVTNEKTGKTVVLSEPLAYAERLSLFDFELVFAKGRWAVESVSASVLNSNAVADDPKITKLLKDDHDVVVEYVNQVVGTATEPLTTVDARYRDAPIIDLITKVQEDVVKAALAGTEYASVPVIAQASPFSRTSEIPAGDVTIRDLSSLYVYDNTLVAKLMTGAQLKAYLEYSAQYFVQTAADAAVDVEKLTNAGGRPDYNYDYVSGLTYEIDIAQAAGSRIRNVSYNGAALDDAQQFVLAVNNYRANGGGAFPHVASATEVWAESTEIRTRIAEWVTAKGVLDPKDFASVDWKLTRGGTPVF</sequence>
<evidence type="ECO:0000313" key="14">
    <source>
        <dbReference type="EMBL" id="GAA4011655.1"/>
    </source>
</evidence>
<dbReference type="PANTHER" id="PTHR11575">
    <property type="entry name" value="5'-NUCLEOTIDASE-RELATED"/>
    <property type="match status" value="1"/>
</dbReference>
<dbReference type="PRINTS" id="PR01607">
    <property type="entry name" value="APYRASEFAMLY"/>
</dbReference>
<dbReference type="Pfam" id="PF00149">
    <property type="entry name" value="Metallophos"/>
    <property type="match status" value="1"/>
</dbReference>
<evidence type="ECO:0000259" key="13">
    <source>
        <dbReference type="Pfam" id="PF02872"/>
    </source>
</evidence>
<dbReference type="InterPro" id="IPR006179">
    <property type="entry name" value="5_nucleotidase/apyrase"/>
</dbReference>
<keyword evidence="15" id="KW-1185">Reference proteome</keyword>
<gene>
    <name evidence="14" type="ORF">GCM10022232_61570</name>
</gene>
<comment type="catalytic activity">
    <reaction evidence="2">
        <text>a nucleoside 2',3'-cyclic phosphate + H2O = a nucleoside 3'-phosphate + H(+)</text>
        <dbReference type="Rhea" id="RHEA:19621"/>
        <dbReference type="ChEBI" id="CHEBI:15377"/>
        <dbReference type="ChEBI" id="CHEBI:15378"/>
        <dbReference type="ChEBI" id="CHEBI:66949"/>
        <dbReference type="ChEBI" id="CHEBI:66954"/>
        <dbReference type="EC" id="3.1.4.16"/>
    </reaction>
</comment>
<evidence type="ECO:0000313" key="15">
    <source>
        <dbReference type="Proteomes" id="UP001500456"/>
    </source>
</evidence>
<keyword evidence="6" id="KW-0479">Metal-binding</keyword>
<accession>A0ABP7SGY3</accession>
<dbReference type="InterPro" id="IPR019546">
    <property type="entry name" value="TAT_signal_bac_arc"/>
</dbReference>
<dbReference type="PROSITE" id="PS51318">
    <property type="entry name" value="TAT"/>
    <property type="match status" value="1"/>
</dbReference>
<feature type="chain" id="PRO_5044970361" evidence="11">
    <location>
        <begin position="33"/>
        <end position="601"/>
    </location>
</feature>
<evidence type="ECO:0000256" key="3">
    <source>
        <dbReference type="ARBA" id="ARBA00001968"/>
    </source>
</evidence>
<evidence type="ECO:0000256" key="5">
    <source>
        <dbReference type="ARBA" id="ARBA00006654"/>
    </source>
</evidence>
<protein>
    <submittedName>
        <fullName evidence="14">5'-nucleotidase C-terminal domain-containing protein</fullName>
    </submittedName>
</protein>
<feature type="domain" description="Calcineurin-like phosphoesterase" evidence="12">
    <location>
        <begin position="48"/>
        <end position="294"/>
    </location>
</feature>
<reference evidence="15" key="1">
    <citation type="journal article" date="2019" name="Int. J. Syst. Evol. Microbiol.">
        <title>The Global Catalogue of Microorganisms (GCM) 10K type strain sequencing project: providing services to taxonomists for standard genome sequencing and annotation.</title>
        <authorList>
            <consortium name="The Broad Institute Genomics Platform"/>
            <consortium name="The Broad Institute Genome Sequencing Center for Infectious Disease"/>
            <person name="Wu L."/>
            <person name="Ma J."/>
        </authorList>
    </citation>
    <scope>NUCLEOTIDE SEQUENCE [LARGE SCALE GENOMIC DNA]</scope>
    <source>
        <strain evidence="15">JCM 16924</strain>
    </source>
</reference>
<dbReference type="InterPro" id="IPR006311">
    <property type="entry name" value="TAT_signal"/>
</dbReference>
<comment type="caution">
    <text evidence="14">The sequence shown here is derived from an EMBL/GenBank/DDBJ whole genome shotgun (WGS) entry which is preliminary data.</text>
</comment>
<dbReference type="Pfam" id="PF02872">
    <property type="entry name" value="5_nucleotid_C"/>
    <property type="match status" value="1"/>
</dbReference>
<dbReference type="CDD" id="cd07410">
    <property type="entry name" value="MPP_CpdB_N"/>
    <property type="match status" value="1"/>
</dbReference>
<evidence type="ECO:0000256" key="10">
    <source>
        <dbReference type="ARBA" id="ARBA00023268"/>
    </source>
</evidence>